<dbReference type="KEGG" id="sdf:ACG33_08850"/>
<dbReference type="Gene3D" id="1.10.443.10">
    <property type="entry name" value="Intergrase catalytic core"/>
    <property type="match status" value="1"/>
</dbReference>
<keyword evidence="5" id="KW-1185">Reference proteome</keyword>
<dbReference type="InterPro" id="IPR050090">
    <property type="entry name" value="Tyrosine_recombinase_XerCD"/>
</dbReference>
<dbReference type="InterPro" id="IPR013762">
    <property type="entry name" value="Integrase-like_cat_sf"/>
</dbReference>
<dbReference type="InterPro" id="IPR002104">
    <property type="entry name" value="Integrase_catalytic"/>
</dbReference>
<feature type="domain" description="Tyr recombinase" evidence="3">
    <location>
        <begin position="170"/>
        <end position="338"/>
    </location>
</feature>
<dbReference type="GO" id="GO:0015074">
    <property type="term" value="P:DNA integration"/>
    <property type="evidence" value="ECO:0007669"/>
    <property type="project" value="UniProtKB-KW"/>
</dbReference>
<evidence type="ECO:0000313" key="4">
    <source>
        <dbReference type="EMBL" id="AMN47200.1"/>
    </source>
</evidence>
<reference evidence="4 5" key="1">
    <citation type="submission" date="2015-06" db="EMBL/GenBank/DDBJ databases">
        <title>A Comprehensive Approach to Explore the Metabolic and Phylogenetic Diversity of Bacterial Steroid Degradation in the Environment: Testosterone as an Example.</title>
        <authorList>
            <person name="Yang F.-C."/>
            <person name="Chen Y.-L."/>
            <person name="Yu C.-P."/>
            <person name="Tang S.-L."/>
            <person name="Wang P.-H."/>
            <person name="Ismail W."/>
            <person name="Wang C.-H."/>
            <person name="Yang C.-Y."/>
            <person name="Chiang Y.-R."/>
        </authorList>
    </citation>
    <scope>NUCLEOTIDE SEQUENCE [LARGE SCALE GENOMIC DNA]</scope>
    <source>
        <strain evidence="4 5">DSM 18526</strain>
    </source>
</reference>
<evidence type="ECO:0000256" key="1">
    <source>
        <dbReference type="ARBA" id="ARBA00022908"/>
    </source>
</evidence>
<dbReference type="GO" id="GO:0006310">
    <property type="term" value="P:DNA recombination"/>
    <property type="evidence" value="ECO:0007669"/>
    <property type="project" value="UniProtKB-KW"/>
</dbReference>
<name>A0A127FC40_STEDE</name>
<proteinExistence type="predicted"/>
<dbReference type="Pfam" id="PF00589">
    <property type="entry name" value="Phage_integrase"/>
    <property type="match status" value="1"/>
</dbReference>
<organism evidence="4 5">
    <name type="scientific">Steroidobacter denitrificans</name>
    <dbReference type="NCBI Taxonomy" id="465721"/>
    <lineage>
        <taxon>Bacteria</taxon>
        <taxon>Pseudomonadati</taxon>
        <taxon>Pseudomonadota</taxon>
        <taxon>Gammaproteobacteria</taxon>
        <taxon>Steroidobacterales</taxon>
        <taxon>Steroidobacteraceae</taxon>
        <taxon>Steroidobacter</taxon>
    </lineage>
</organism>
<dbReference type="STRING" id="465721.ACG33_08850"/>
<keyword evidence="1" id="KW-0229">DNA integration</keyword>
<dbReference type="PANTHER" id="PTHR30349:SF64">
    <property type="entry name" value="PROPHAGE INTEGRASE INTD-RELATED"/>
    <property type="match status" value="1"/>
</dbReference>
<dbReference type="SUPFAM" id="SSF56349">
    <property type="entry name" value="DNA breaking-rejoining enzymes"/>
    <property type="match status" value="1"/>
</dbReference>
<dbReference type="PANTHER" id="PTHR30349">
    <property type="entry name" value="PHAGE INTEGRASE-RELATED"/>
    <property type="match status" value="1"/>
</dbReference>
<keyword evidence="2" id="KW-0233">DNA recombination</keyword>
<evidence type="ECO:0000313" key="5">
    <source>
        <dbReference type="Proteomes" id="UP000070250"/>
    </source>
</evidence>
<dbReference type="InterPro" id="IPR011010">
    <property type="entry name" value="DNA_brk_join_enz"/>
</dbReference>
<gene>
    <name evidence="4" type="ORF">ACG33_08850</name>
</gene>
<dbReference type="EMBL" id="CP011971">
    <property type="protein sequence ID" value="AMN47200.1"/>
    <property type="molecule type" value="Genomic_DNA"/>
</dbReference>
<evidence type="ECO:0000259" key="3">
    <source>
        <dbReference type="PROSITE" id="PS51898"/>
    </source>
</evidence>
<evidence type="ECO:0000256" key="2">
    <source>
        <dbReference type="ARBA" id="ARBA00023172"/>
    </source>
</evidence>
<dbReference type="CDD" id="cd00796">
    <property type="entry name" value="INT_Rci_Hp1_C"/>
    <property type="match status" value="1"/>
</dbReference>
<dbReference type="Proteomes" id="UP000070250">
    <property type="component" value="Chromosome"/>
</dbReference>
<dbReference type="GO" id="GO:0003677">
    <property type="term" value="F:DNA binding"/>
    <property type="evidence" value="ECO:0007669"/>
    <property type="project" value="InterPro"/>
</dbReference>
<protein>
    <recommendedName>
        <fullName evidence="3">Tyr recombinase domain-containing protein</fullName>
    </recommendedName>
</protein>
<dbReference type="PROSITE" id="PS51898">
    <property type="entry name" value="TYR_RECOMBINASE"/>
    <property type="match status" value="1"/>
</dbReference>
<sequence>MESNVPSFQKRRLDDGSLSVVALVRIKGFKPVSKAFRDEKEAKVWAASTEAELKRQRDRGAGREDTTRMTIRTLCENFLNDPKTLGLKSYDGLELLISWWMNEYGNERVMGFGVTKVRDARDRLLPGRAPATVNRHLSAMRACWNWGRHAGLIANESAWPGKVMLTEPPGRARFLDDDELKKVLNAVSKEPAWFNAAVLVALGTGVRRGELLRLCWKDVDLEGQRIVVLETKNGTPRAVHLPGPAVRALKALGRKHDPGERVFPYSDSYLAHTWKALMSRISLKNFRFHDLRHTCASYLAQGGASLLEIGSVLGHKSPSVTMRYAHLVQGAPLAAHSKLEGKLKR</sequence>
<dbReference type="AlphaFoldDB" id="A0A127FC40"/>
<accession>A0A127FC40</accession>